<dbReference type="Pfam" id="PF08238">
    <property type="entry name" value="Sel1"/>
    <property type="match status" value="3"/>
</dbReference>
<feature type="region of interest" description="Disordered" evidence="1">
    <location>
        <begin position="697"/>
        <end position="737"/>
    </location>
</feature>
<dbReference type="RefSeq" id="XP_020119632.1">
    <property type="nucleotide sequence ID" value="XM_020267394.1"/>
</dbReference>
<feature type="compositionally biased region" description="Polar residues" evidence="1">
    <location>
        <begin position="174"/>
        <end position="206"/>
    </location>
</feature>
<feature type="compositionally biased region" description="Low complexity" evidence="1">
    <location>
        <begin position="259"/>
        <end position="273"/>
    </location>
</feature>
<dbReference type="GO" id="GO:0032153">
    <property type="term" value="C:cell division site"/>
    <property type="evidence" value="ECO:0007669"/>
    <property type="project" value="TreeGrafter"/>
</dbReference>
<dbReference type="InterPro" id="IPR006597">
    <property type="entry name" value="Sel1-like"/>
</dbReference>
<feature type="compositionally biased region" description="Polar residues" evidence="1">
    <location>
        <begin position="312"/>
        <end position="324"/>
    </location>
</feature>
<dbReference type="Gene3D" id="1.25.40.10">
    <property type="entry name" value="Tetratricopeptide repeat domain"/>
    <property type="match status" value="1"/>
</dbReference>
<reference evidence="2 3" key="1">
    <citation type="submission" date="2015-06" db="EMBL/GenBank/DDBJ databases">
        <title>Talaromyces atroroseus IBT 11181 draft genome.</title>
        <authorList>
            <person name="Rasmussen K.B."/>
            <person name="Rasmussen S."/>
            <person name="Petersen B."/>
            <person name="Sicheritz-Ponten T."/>
            <person name="Mortensen U.H."/>
            <person name="Thrane U."/>
        </authorList>
    </citation>
    <scope>NUCLEOTIDE SEQUENCE [LARGE SCALE GENOMIC DNA]</scope>
    <source>
        <strain evidence="2 3">IBT 11181</strain>
    </source>
</reference>
<evidence type="ECO:0008006" key="4">
    <source>
        <dbReference type="Google" id="ProtNLM"/>
    </source>
</evidence>
<evidence type="ECO:0000313" key="2">
    <source>
        <dbReference type="EMBL" id="OKL59511.1"/>
    </source>
</evidence>
<dbReference type="OrthoDB" id="2384430at2759"/>
<gene>
    <name evidence="2" type="ORF">UA08_05108</name>
</gene>
<feature type="compositionally biased region" description="Basic and acidic residues" evidence="1">
    <location>
        <begin position="401"/>
        <end position="424"/>
    </location>
</feature>
<feature type="compositionally biased region" description="Basic residues" evidence="1">
    <location>
        <begin position="719"/>
        <end position="737"/>
    </location>
</feature>
<dbReference type="InterPro" id="IPR052945">
    <property type="entry name" value="Mitotic_Regulator"/>
</dbReference>
<feature type="compositionally biased region" description="Low complexity" evidence="1">
    <location>
        <begin position="703"/>
        <end position="712"/>
    </location>
</feature>
<feature type="region of interest" description="Disordered" evidence="1">
    <location>
        <begin position="59"/>
        <end position="340"/>
    </location>
</feature>
<accession>A0A225AE56</accession>
<proteinExistence type="predicted"/>
<feature type="compositionally biased region" description="Polar residues" evidence="1">
    <location>
        <begin position="95"/>
        <end position="107"/>
    </location>
</feature>
<feature type="region of interest" description="Disordered" evidence="1">
    <location>
        <begin position="401"/>
        <end position="449"/>
    </location>
</feature>
<feature type="compositionally biased region" description="Low complexity" evidence="1">
    <location>
        <begin position="287"/>
        <end position="303"/>
    </location>
</feature>
<dbReference type="SMART" id="SM00671">
    <property type="entry name" value="SEL1"/>
    <property type="match status" value="3"/>
</dbReference>
<dbReference type="STRING" id="1441469.A0A225AE56"/>
<feature type="compositionally biased region" description="Polar residues" evidence="1">
    <location>
        <begin position="231"/>
        <end position="250"/>
    </location>
</feature>
<organism evidence="2 3">
    <name type="scientific">Talaromyces atroroseus</name>
    <dbReference type="NCBI Taxonomy" id="1441469"/>
    <lineage>
        <taxon>Eukaryota</taxon>
        <taxon>Fungi</taxon>
        <taxon>Dikarya</taxon>
        <taxon>Ascomycota</taxon>
        <taxon>Pezizomycotina</taxon>
        <taxon>Eurotiomycetes</taxon>
        <taxon>Eurotiomycetidae</taxon>
        <taxon>Eurotiales</taxon>
        <taxon>Trichocomaceae</taxon>
        <taxon>Talaromyces</taxon>
        <taxon>Talaromyces sect. Trachyspermi</taxon>
    </lineage>
</organism>
<sequence length="737" mass="80241">MSSNLDLLDLRPQADSSSMRGSPSPRLPSPRIEHFDGEVPPALSPLDAFAAQGRLLSRQLGESMRRDRRMSRLPPQSVARSLSQPRPGYFRSKGSDNSQTSQGTAPSADSPARLAYEEPQFRPQSQHPRISGLSIPAIGGSSNQLSGEYLRQLRAESPDENPSLLPSDLGAGGSNASTSNLSKSPSISRESSYDSNPPTVSTTLASPVSPMPPSLYYSKYGQPESSDDDYTSSNAGSTFSKPRKLSSGSGISMPHSPMSPFVRSHPRSPSVSSEASNYLPRPSFNFSRPLSRSSTSLSLSAPSPIIPGETPPSGQVGSNTSTPALDSHHPSSGIRRDHKPAPIVLGNDLMLAKHNGEEPPSSAVSSYVYAKYSLPRGRMVSRNSLVFEGLQTPHFEWKEPLFEHSPRSERNRSSSPEMKSHEAAEDSSGAPTPKPGNPSEIPTRVDPLDTVPVATVRQSHEIIRETEPAYQDIRPALQRSYSERLDDTHSLSTDSASTIRPVTSRAAATVIEQTAEEHVEKGVECHEKGALQESTYHLRIAAKQNHPTGMLLYALACRHGWGMRPNQREGVQWLRKAVDSAGLDIDEGEEAPVGGKDAAARKARQAQFALGIYELGVSHLNGWGIEQDKALALRCFEIAARWGDADALAEAGFCYAEGIGCKKNLKKAAHYYRMAEAKGMSMVGNSWIYKDKYMSDEEDSRQSRQSRGRQSGPSDKEKKPRSKSRTRSIFARKKSTI</sequence>
<evidence type="ECO:0000313" key="3">
    <source>
        <dbReference type="Proteomes" id="UP000214365"/>
    </source>
</evidence>
<feature type="region of interest" description="Disordered" evidence="1">
    <location>
        <begin position="1"/>
        <end position="46"/>
    </location>
</feature>
<dbReference type="InterPro" id="IPR011990">
    <property type="entry name" value="TPR-like_helical_dom_sf"/>
</dbReference>
<dbReference type="Proteomes" id="UP000214365">
    <property type="component" value="Unassembled WGS sequence"/>
</dbReference>
<dbReference type="EMBL" id="LFMY01000007">
    <property type="protein sequence ID" value="OKL59511.1"/>
    <property type="molecule type" value="Genomic_DNA"/>
</dbReference>
<keyword evidence="3" id="KW-1185">Reference proteome</keyword>
<dbReference type="PANTHER" id="PTHR43628:SF11">
    <property type="entry name" value="PROTEIN DSF2"/>
    <property type="match status" value="1"/>
</dbReference>
<protein>
    <recommendedName>
        <fullName evidence="4">Cell cycle inhibitor Nif1</fullName>
    </recommendedName>
</protein>
<dbReference type="GeneID" id="31004864"/>
<comment type="caution">
    <text evidence="2">The sequence shown here is derived from an EMBL/GenBank/DDBJ whole genome shotgun (WGS) entry which is preliminary data.</text>
</comment>
<evidence type="ECO:0000256" key="1">
    <source>
        <dbReference type="SAM" id="MobiDB-lite"/>
    </source>
</evidence>
<dbReference type="GO" id="GO:0010972">
    <property type="term" value="P:negative regulation of G2/M transition of mitotic cell cycle"/>
    <property type="evidence" value="ECO:0007669"/>
    <property type="project" value="TreeGrafter"/>
</dbReference>
<dbReference type="AlphaFoldDB" id="A0A225AE56"/>
<name>A0A225AE56_TALAT</name>
<dbReference type="PANTHER" id="PTHR43628">
    <property type="entry name" value="ACTIVATOR OF C KINASE PROTEIN 1-RELATED"/>
    <property type="match status" value="1"/>
</dbReference>
<dbReference type="SUPFAM" id="SSF81901">
    <property type="entry name" value="HCP-like"/>
    <property type="match status" value="1"/>
</dbReference>